<protein>
    <submittedName>
        <fullName evidence="2">Uncharacterized protein</fullName>
    </submittedName>
</protein>
<sequence>MFRPVMKQSFTTLTPPKSIPKRAFTISSQSYSHTPMGARILSPTLTFKGHRPAPFCPASISNHAFARTFKVYSLYPQLPVATTMALAYFSFPKVNGISNAMSYYAALPLSTNFSYQNLECEVRCALRESCRMAMWIRDSGGKDGNEAEAAAVVGTGDIERNKEEEMRRLKLDITVIWQEVRIGNVGSVSEGSEGGAEMSISGMDREEFGSVLSLMAMRGWKDIFCVRVGGEERKMEEQEGEKMLGKEADGTNDRMSIL</sequence>
<dbReference type="EMBL" id="CP009810">
    <property type="protein sequence ID" value="ATZ50899.1"/>
    <property type="molecule type" value="Genomic_DNA"/>
</dbReference>
<dbReference type="GeneID" id="5436706"/>
<evidence type="ECO:0000313" key="2">
    <source>
        <dbReference type="EMBL" id="ATZ50899.1"/>
    </source>
</evidence>
<evidence type="ECO:0000256" key="1">
    <source>
        <dbReference type="SAM" id="MobiDB-lite"/>
    </source>
</evidence>
<reference evidence="2 3" key="3">
    <citation type="journal article" date="2017" name="Mol. Plant Pathol.">
        <title>A gapless genome sequence of the fungus Botrytis cinerea.</title>
        <authorList>
            <person name="Van Kan J.A."/>
            <person name="Stassen J.H."/>
            <person name="Mosbach A."/>
            <person name="Van Der Lee T.A."/>
            <person name="Faino L."/>
            <person name="Farmer A.D."/>
            <person name="Papasotiriou D.G."/>
            <person name="Zhou S."/>
            <person name="Seidl M.F."/>
            <person name="Cottam E."/>
            <person name="Edel D."/>
            <person name="Hahn M."/>
            <person name="Schwartz D.C."/>
            <person name="Dietrich R.A."/>
            <person name="Widdison S."/>
            <person name="Scalliet G."/>
        </authorList>
    </citation>
    <scope>NUCLEOTIDE SEQUENCE [LARGE SCALE GENOMIC DNA]</scope>
    <source>
        <strain evidence="2 3">B05.10</strain>
    </source>
</reference>
<feature type="compositionally biased region" description="Basic and acidic residues" evidence="1">
    <location>
        <begin position="235"/>
        <end position="252"/>
    </location>
</feature>
<proteinExistence type="predicted"/>
<accession>A0A384JJX4</accession>
<reference evidence="2 3" key="2">
    <citation type="journal article" date="2012" name="Eukaryot. Cell">
        <title>Genome update of Botrytis cinerea strains B05.10 and T4.</title>
        <authorList>
            <person name="Staats M."/>
            <person name="van Kan J.A."/>
        </authorList>
    </citation>
    <scope>NUCLEOTIDE SEQUENCE [LARGE SCALE GENOMIC DNA]</scope>
    <source>
        <strain evidence="2 3">B05.10</strain>
    </source>
</reference>
<dbReference type="Proteomes" id="UP000001798">
    <property type="component" value="Chromosome 6"/>
</dbReference>
<keyword evidence="3" id="KW-1185">Reference proteome</keyword>
<dbReference type="AlphaFoldDB" id="A0A384JJX4"/>
<reference evidence="2 3" key="1">
    <citation type="journal article" date="2011" name="PLoS Genet.">
        <title>Genomic analysis of the necrotrophic fungal pathogens Sclerotinia sclerotiorum and Botrytis cinerea.</title>
        <authorList>
            <person name="Amselem J."/>
            <person name="Cuomo C.A."/>
            <person name="van Kan J.A."/>
            <person name="Viaud M."/>
            <person name="Benito E.P."/>
            <person name="Couloux A."/>
            <person name="Coutinho P.M."/>
            <person name="de Vries R.P."/>
            <person name="Dyer P.S."/>
            <person name="Fillinger S."/>
            <person name="Fournier E."/>
            <person name="Gout L."/>
            <person name="Hahn M."/>
            <person name="Kohn L."/>
            <person name="Lapalu N."/>
            <person name="Plummer K.M."/>
            <person name="Pradier J.M."/>
            <person name="Quevillon E."/>
            <person name="Sharon A."/>
            <person name="Simon A."/>
            <person name="ten Have A."/>
            <person name="Tudzynski B."/>
            <person name="Tudzynski P."/>
            <person name="Wincker P."/>
            <person name="Andrew M."/>
            <person name="Anthouard V."/>
            <person name="Beever R.E."/>
            <person name="Beffa R."/>
            <person name="Benoit I."/>
            <person name="Bouzid O."/>
            <person name="Brault B."/>
            <person name="Chen Z."/>
            <person name="Choquer M."/>
            <person name="Collemare J."/>
            <person name="Cotton P."/>
            <person name="Danchin E.G."/>
            <person name="Da Silva C."/>
            <person name="Gautier A."/>
            <person name="Giraud C."/>
            <person name="Giraud T."/>
            <person name="Gonzalez C."/>
            <person name="Grossetete S."/>
            <person name="Guldener U."/>
            <person name="Henrissat B."/>
            <person name="Howlett B.J."/>
            <person name="Kodira C."/>
            <person name="Kretschmer M."/>
            <person name="Lappartient A."/>
            <person name="Leroch M."/>
            <person name="Levis C."/>
            <person name="Mauceli E."/>
            <person name="Neuveglise C."/>
            <person name="Oeser B."/>
            <person name="Pearson M."/>
            <person name="Poulain J."/>
            <person name="Poussereau N."/>
            <person name="Quesneville H."/>
            <person name="Rascle C."/>
            <person name="Schumacher J."/>
            <person name="Segurens B."/>
            <person name="Sexton A."/>
            <person name="Silva E."/>
            <person name="Sirven C."/>
            <person name="Soanes D.M."/>
            <person name="Talbot N.J."/>
            <person name="Templeton M."/>
            <person name="Yandava C."/>
            <person name="Yarden O."/>
            <person name="Zeng Q."/>
            <person name="Rollins J.A."/>
            <person name="Lebrun M.H."/>
            <person name="Dickman M."/>
        </authorList>
    </citation>
    <scope>NUCLEOTIDE SEQUENCE [LARGE SCALE GENOMIC DNA]</scope>
    <source>
        <strain evidence="2 3">B05.10</strain>
    </source>
</reference>
<feature type="region of interest" description="Disordered" evidence="1">
    <location>
        <begin position="235"/>
        <end position="258"/>
    </location>
</feature>
<evidence type="ECO:0000313" key="3">
    <source>
        <dbReference type="Proteomes" id="UP000001798"/>
    </source>
</evidence>
<dbReference type="RefSeq" id="XP_001556139.2">
    <property type="nucleotide sequence ID" value="XM_001556089.2"/>
</dbReference>
<dbReference type="VEuPathDB" id="FungiDB:Bcin06g03690"/>
<dbReference type="KEGG" id="bfu:BCIN_06g03690"/>
<gene>
    <name evidence="2" type="ORF">BCIN_06g03690</name>
</gene>
<name>A0A384JJX4_BOTFB</name>
<dbReference type="OrthoDB" id="3546495at2759"/>
<organism evidence="2 3">
    <name type="scientific">Botryotinia fuckeliana (strain B05.10)</name>
    <name type="common">Noble rot fungus</name>
    <name type="synonym">Botrytis cinerea</name>
    <dbReference type="NCBI Taxonomy" id="332648"/>
    <lineage>
        <taxon>Eukaryota</taxon>
        <taxon>Fungi</taxon>
        <taxon>Dikarya</taxon>
        <taxon>Ascomycota</taxon>
        <taxon>Pezizomycotina</taxon>
        <taxon>Leotiomycetes</taxon>
        <taxon>Helotiales</taxon>
        <taxon>Sclerotiniaceae</taxon>
        <taxon>Botrytis</taxon>
    </lineage>
</organism>